<dbReference type="InterPro" id="IPR020557">
    <property type="entry name" value="Fumarate_lyase_CS"/>
</dbReference>
<accession>A0ABT8XCI7</accession>
<feature type="domain" description="Fumarate lyase N-terminal" evidence="3">
    <location>
        <begin position="28"/>
        <end position="291"/>
    </location>
</feature>
<protein>
    <recommendedName>
        <fullName evidence="2">3-carboxy-cis,cis-muconate cycloisomerase</fullName>
        <ecNumber evidence="2">5.5.1.2</ecNumber>
    </recommendedName>
</protein>
<reference evidence="4" key="1">
    <citation type="submission" date="2022-04" db="EMBL/GenBank/DDBJ databases">
        <title>Shinella lacus sp. nov., a novel member of the genus Shinella from water.</title>
        <authorList>
            <person name="Deng Y."/>
        </authorList>
    </citation>
    <scope>NUCLEOTIDE SEQUENCE</scope>
    <source>
        <strain evidence="4">JCM 31239</strain>
    </source>
</reference>
<evidence type="ECO:0000256" key="1">
    <source>
        <dbReference type="ARBA" id="ARBA00034772"/>
    </source>
</evidence>
<dbReference type="InterPro" id="IPR008948">
    <property type="entry name" value="L-Aspartase-like"/>
</dbReference>
<evidence type="ECO:0000313" key="4">
    <source>
        <dbReference type="EMBL" id="MDO6121449.1"/>
    </source>
</evidence>
<comment type="similarity">
    <text evidence="1">Belongs to the class-II fumarase/aspartase family.</text>
</comment>
<dbReference type="SUPFAM" id="SSF48557">
    <property type="entry name" value="L-aspartase-like"/>
    <property type="match status" value="1"/>
</dbReference>
<sequence>MTVAPFDHPYLSGLVGDEEVASFFSAAAELEAMLAFEVALAKAEAVAGVIPADAAPAIARAAHRFSPDVASLRTATARDGVVVPDLVRQLRAAVGEPHARHLHFGATSQDVIDSGLMLRLSRVLPLLEERLDGLIGGLAALAATFGTHSLMGRTRMQPAIPITVADRLDSWRQPLERVAERLEIFALEGLAVQFGGAAGTLEKLGDKAAAVRAALADELGLVDTPQWHSQRDRIGELAGLLAAITGSLGKIGQDIVLMADRGGEIMLTGGGGSSAMPHKQNPVAAEALVTLARFNAAQLGGIAQAAVHEQERSGAAWTLEWLILPQMVVACGAALRLGGELFAAIRQIGTE</sequence>
<name>A0ABT8XCI7_9HYPH</name>
<dbReference type="RefSeq" id="WP_244761373.1">
    <property type="nucleotide sequence ID" value="NZ_JALJCJ010000003.1"/>
</dbReference>
<keyword evidence="4" id="KW-0413">Isomerase</keyword>
<dbReference type="InterPro" id="IPR022761">
    <property type="entry name" value="Fumarate_lyase_N"/>
</dbReference>
<dbReference type="GO" id="GO:0047472">
    <property type="term" value="F:3-carboxy-cis,cis-muconate cycloisomerase activity"/>
    <property type="evidence" value="ECO:0007669"/>
    <property type="project" value="UniProtKB-EC"/>
</dbReference>
<keyword evidence="5" id="KW-1185">Reference proteome</keyword>
<proteinExistence type="inferred from homology"/>
<dbReference type="NCBIfam" id="TIGR02426">
    <property type="entry name" value="protocat_pcaB"/>
    <property type="match status" value="1"/>
</dbReference>
<comment type="caution">
    <text evidence="4">The sequence shown here is derived from an EMBL/GenBank/DDBJ whole genome shotgun (WGS) entry which is preliminary data.</text>
</comment>
<organism evidence="4 5">
    <name type="scientific">Shinella curvata</name>
    <dbReference type="NCBI Taxonomy" id="1817964"/>
    <lineage>
        <taxon>Bacteria</taxon>
        <taxon>Pseudomonadati</taxon>
        <taxon>Pseudomonadota</taxon>
        <taxon>Alphaproteobacteria</taxon>
        <taxon>Hyphomicrobiales</taxon>
        <taxon>Rhizobiaceae</taxon>
        <taxon>Shinella</taxon>
    </lineage>
</organism>
<dbReference type="EMBL" id="WHSC02000004">
    <property type="protein sequence ID" value="MDO6121449.1"/>
    <property type="molecule type" value="Genomic_DNA"/>
</dbReference>
<evidence type="ECO:0000313" key="5">
    <source>
        <dbReference type="Proteomes" id="UP001177080"/>
    </source>
</evidence>
<dbReference type="NCBIfam" id="NF004631">
    <property type="entry name" value="PRK05975.1"/>
    <property type="match status" value="1"/>
</dbReference>
<dbReference type="PRINTS" id="PR00149">
    <property type="entry name" value="FUMRATELYASE"/>
</dbReference>
<gene>
    <name evidence="4" type="ORF">GB928_009675</name>
</gene>
<dbReference type="Pfam" id="PF00206">
    <property type="entry name" value="Lyase_1"/>
    <property type="match status" value="1"/>
</dbReference>
<evidence type="ECO:0000259" key="3">
    <source>
        <dbReference type="Pfam" id="PF00206"/>
    </source>
</evidence>
<dbReference type="PANTHER" id="PTHR43172">
    <property type="entry name" value="ADENYLOSUCCINATE LYASE"/>
    <property type="match status" value="1"/>
</dbReference>
<dbReference type="PROSITE" id="PS00163">
    <property type="entry name" value="FUMARATE_LYASES"/>
    <property type="match status" value="1"/>
</dbReference>
<dbReference type="Gene3D" id="1.20.200.10">
    <property type="entry name" value="Fumarase/aspartase (Central domain)"/>
    <property type="match status" value="1"/>
</dbReference>
<dbReference type="InterPro" id="IPR000362">
    <property type="entry name" value="Fumarate_lyase_fam"/>
</dbReference>
<dbReference type="Proteomes" id="UP001177080">
    <property type="component" value="Unassembled WGS sequence"/>
</dbReference>
<dbReference type="InterPro" id="IPR012789">
    <property type="entry name" value="Protocat_PcaB-like"/>
</dbReference>
<dbReference type="PRINTS" id="PR00145">
    <property type="entry name" value="ARGSUCLYASE"/>
</dbReference>
<evidence type="ECO:0000256" key="2">
    <source>
        <dbReference type="NCBIfam" id="TIGR02426"/>
    </source>
</evidence>
<dbReference type="EC" id="5.5.1.2" evidence="2"/>
<dbReference type="PANTHER" id="PTHR43172:SF2">
    <property type="entry name" value="ADENYLOSUCCINATE LYASE C-TERMINAL DOMAIN-CONTAINING PROTEIN"/>
    <property type="match status" value="1"/>
</dbReference>